<accession>A0A0P7I4D3</accession>
<dbReference type="InterPro" id="IPR036366">
    <property type="entry name" value="PGBDSf"/>
</dbReference>
<dbReference type="AlphaFoldDB" id="A0A0P7I4D3"/>
<evidence type="ECO:0000313" key="4">
    <source>
        <dbReference type="Proteomes" id="UP000050471"/>
    </source>
</evidence>
<dbReference type="InterPro" id="IPR036365">
    <property type="entry name" value="PGBD-like_sf"/>
</dbReference>
<dbReference type="RefSeq" id="WP_055188105.1">
    <property type="nucleotide sequence ID" value="NZ_FPBS01000001.1"/>
</dbReference>
<dbReference type="Gene3D" id="1.10.101.10">
    <property type="entry name" value="PGBD-like superfamily/PGBD"/>
    <property type="match status" value="1"/>
</dbReference>
<sequence length="180" mass="19122">MRLLSFPLPIAFLGLVLTGCTSAAPEATKLPEGAILLAPGERPKGGRIGACYGKDTTPAAIETITESKQVAPAVFAPDGNTIITPPRYETITRQAITAGGQTYYFEVPCPPSFTPEFIASLQRALQARGFFDGPVSSTLDAPTRAAIRAFQSPKFNSDILTMDTARKLGLVAYASPPIYE</sequence>
<feature type="domain" description="Peptidoglycan binding-like" evidence="2">
    <location>
        <begin position="117"/>
        <end position="152"/>
    </location>
</feature>
<proteinExistence type="predicted"/>
<protein>
    <recommendedName>
        <fullName evidence="2">Peptidoglycan binding-like domain-containing protein</fullName>
    </recommendedName>
</protein>
<dbReference type="InterPro" id="IPR002477">
    <property type="entry name" value="Peptidoglycan-bd-like"/>
</dbReference>
<reference evidence="3 4" key="1">
    <citation type="submission" date="2015-09" db="EMBL/GenBank/DDBJ databases">
        <title>Draft genome sequence of Aliiroseovarius crassostreae CV919-312TSm, the causative agent of Roseovarius Oyster Disease (formerly Juvenile Oyster Disease).</title>
        <authorList>
            <person name="Kessner L."/>
            <person name="Spinard E."/>
            <person name="Nelson D."/>
        </authorList>
    </citation>
    <scope>NUCLEOTIDE SEQUENCE [LARGE SCALE GENOMIC DNA]</scope>
    <source>
        <strain evidence="3 4">CV919-312</strain>
    </source>
</reference>
<dbReference type="PROSITE" id="PS51257">
    <property type="entry name" value="PROKAR_LIPOPROTEIN"/>
    <property type="match status" value="1"/>
</dbReference>
<dbReference type="STRING" id="154981.AKJ29_15955"/>
<comment type="caution">
    <text evidence="3">The sequence shown here is derived from an EMBL/GenBank/DDBJ whole genome shotgun (WGS) entry which is preliminary data.</text>
</comment>
<feature type="chain" id="PRO_5006139724" description="Peptidoglycan binding-like domain-containing protein" evidence="1">
    <location>
        <begin position="24"/>
        <end position="180"/>
    </location>
</feature>
<name>A0A0P7I4D3_9RHOB</name>
<evidence type="ECO:0000259" key="2">
    <source>
        <dbReference type="Pfam" id="PF01471"/>
    </source>
</evidence>
<dbReference type="OrthoDB" id="7861420at2"/>
<keyword evidence="4" id="KW-1185">Reference proteome</keyword>
<dbReference type="Pfam" id="PF01471">
    <property type="entry name" value="PG_binding_1"/>
    <property type="match status" value="1"/>
</dbReference>
<organism evidence="3 4">
    <name type="scientific">Aliiroseovarius crassostreae</name>
    <dbReference type="NCBI Taxonomy" id="154981"/>
    <lineage>
        <taxon>Bacteria</taxon>
        <taxon>Pseudomonadati</taxon>
        <taxon>Pseudomonadota</taxon>
        <taxon>Alphaproteobacteria</taxon>
        <taxon>Rhodobacterales</taxon>
        <taxon>Paracoccaceae</taxon>
        <taxon>Aliiroseovarius</taxon>
    </lineage>
</organism>
<dbReference type="EMBL" id="LKBA01000004">
    <property type="protein sequence ID" value="KPN64144.1"/>
    <property type="molecule type" value="Genomic_DNA"/>
</dbReference>
<dbReference type="Proteomes" id="UP000050471">
    <property type="component" value="Unassembled WGS sequence"/>
</dbReference>
<evidence type="ECO:0000256" key="1">
    <source>
        <dbReference type="SAM" id="SignalP"/>
    </source>
</evidence>
<dbReference type="SUPFAM" id="SSF47090">
    <property type="entry name" value="PGBD-like"/>
    <property type="match status" value="1"/>
</dbReference>
<evidence type="ECO:0000313" key="3">
    <source>
        <dbReference type="EMBL" id="KPN64144.1"/>
    </source>
</evidence>
<feature type="signal peptide" evidence="1">
    <location>
        <begin position="1"/>
        <end position="23"/>
    </location>
</feature>
<keyword evidence="1" id="KW-0732">Signal</keyword>
<gene>
    <name evidence="3" type="ORF">AKJ29_15955</name>
</gene>